<dbReference type="SMART" id="SM00966">
    <property type="entry name" value="SpoVT_AbrB"/>
    <property type="match status" value="1"/>
</dbReference>
<comment type="caution">
    <text evidence="3">The sequence shown here is derived from an EMBL/GenBank/DDBJ whole genome shotgun (WGS) entry which is preliminary data.</text>
</comment>
<feature type="domain" description="SpoVT-AbrB" evidence="2">
    <location>
        <begin position="3"/>
        <end position="46"/>
    </location>
</feature>
<sequence>MKASIIRIGNSQGLRIPKSILDQCGFEGEVELIVKDHDLIVRSTKTPRAGWDEAFKKMAENGDDELFETDSPISTRWDEEEWEWK</sequence>
<keyword evidence="4" id="KW-1185">Reference proteome</keyword>
<keyword evidence="1" id="KW-0238">DNA-binding</keyword>
<dbReference type="EMBL" id="JACHEO010000001">
    <property type="protein sequence ID" value="MBB5346786.1"/>
    <property type="molecule type" value="Genomic_DNA"/>
</dbReference>
<dbReference type="GO" id="GO:0003677">
    <property type="term" value="F:DNA binding"/>
    <property type="evidence" value="ECO:0007669"/>
    <property type="project" value="UniProtKB-UniRule"/>
</dbReference>
<accession>A0A840UPL9</accession>
<evidence type="ECO:0000259" key="2">
    <source>
        <dbReference type="PROSITE" id="PS51740"/>
    </source>
</evidence>
<reference evidence="3 4" key="1">
    <citation type="submission" date="2020-08" db="EMBL/GenBank/DDBJ databases">
        <title>Genomic Encyclopedia of Type Strains, Phase IV (KMG-IV): sequencing the most valuable type-strain genomes for metagenomic binning, comparative biology and taxonomic classification.</title>
        <authorList>
            <person name="Goeker M."/>
        </authorList>
    </citation>
    <scope>NUCLEOTIDE SEQUENCE [LARGE SCALE GENOMIC DNA]</scope>
    <source>
        <strain evidence="3 4">DSM 28570</strain>
    </source>
</reference>
<evidence type="ECO:0000313" key="4">
    <source>
        <dbReference type="Proteomes" id="UP000539642"/>
    </source>
</evidence>
<dbReference type="InterPro" id="IPR037914">
    <property type="entry name" value="SpoVT-AbrB_sf"/>
</dbReference>
<dbReference type="RefSeq" id="WP_183347919.1">
    <property type="nucleotide sequence ID" value="NZ_JACHEO010000001.1"/>
</dbReference>
<dbReference type="Gene3D" id="2.10.260.10">
    <property type="match status" value="1"/>
</dbReference>
<evidence type="ECO:0000256" key="1">
    <source>
        <dbReference type="PROSITE-ProRule" id="PRU01076"/>
    </source>
</evidence>
<protein>
    <submittedName>
        <fullName evidence="3">Antitoxin MazE</fullName>
    </submittedName>
</protein>
<evidence type="ECO:0000313" key="3">
    <source>
        <dbReference type="EMBL" id="MBB5346786.1"/>
    </source>
</evidence>
<gene>
    <name evidence="3" type="ORF">HNQ81_000493</name>
</gene>
<dbReference type="AlphaFoldDB" id="A0A840UPL9"/>
<dbReference type="PROSITE" id="PS51740">
    <property type="entry name" value="SPOVT_ABRB"/>
    <property type="match status" value="1"/>
</dbReference>
<dbReference type="SUPFAM" id="SSF89447">
    <property type="entry name" value="AbrB/MazE/MraZ-like"/>
    <property type="match status" value="1"/>
</dbReference>
<proteinExistence type="predicted"/>
<name>A0A840UPL9_9BACT</name>
<dbReference type="Proteomes" id="UP000539642">
    <property type="component" value="Unassembled WGS sequence"/>
</dbReference>
<organism evidence="3 4">
    <name type="scientific">Desulfoprunum benzoelyticum</name>
    <dbReference type="NCBI Taxonomy" id="1506996"/>
    <lineage>
        <taxon>Bacteria</taxon>
        <taxon>Pseudomonadati</taxon>
        <taxon>Thermodesulfobacteriota</taxon>
        <taxon>Desulfobulbia</taxon>
        <taxon>Desulfobulbales</taxon>
        <taxon>Desulfobulbaceae</taxon>
        <taxon>Desulfoprunum</taxon>
    </lineage>
</organism>
<dbReference type="InterPro" id="IPR007159">
    <property type="entry name" value="SpoVT-AbrB_dom"/>
</dbReference>